<gene>
    <name evidence="1" type="ORF">ABB37_04357</name>
</gene>
<reference evidence="1 2" key="1">
    <citation type="submission" date="2015-07" db="EMBL/GenBank/DDBJ databases">
        <title>High-quality genome of monoxenous trypanosomatid Leptomonas pyrrhocoris.</title>
        <authorList>
            <person name="Flegontov P."/>
            <person name="Butenko A."/>
            <person name="Firsov S."/>
            <person name="Vlcek C."/>
            <person name="Logacheva M.D."/>
            <person name="Field M."/>
            <person name="Filatov D."/>
            <person name="Flegontova O."/>
            <person name="Gerasimov E."/>
            <person name="Jackson A.P."/>
            <person name="Kelly S."/>
            <person name="Opperdoes F."/>
            <person name="O'Reilly A."/>
            <person name="Votypka J."/>
            <person name="Yurchenko V."/>
            <person name="Lukes J."/>
        </authorList>
    </citation>
    <scope>NUCLEOTIDE SEQUENCE [LARGE SCALE GENOMIC DNA]</scope>
    <source>
        <strain evidence="1">H10</strain>
    </source>
</reference>
<sequence length="433" mass="50504">MGFLTNWYERLAETKQLELLMRMGMYDERVYEVVERHRLAPDIIQTLPTPLTAHFLARGMCYDAINEEVIRNFVRICMMLSRYNSVEEASTLAELIGNCGLPEQYRMQMFNFSETYRHMILSQSYFPQRAVLRLLAYIFCDDFLSDAVAQLQYKSDILNHVNKVYVTTPDFVSWRFSVRCMALAGGFNEDRSDVEYTELLTRAVSQMAPEFLSYFVVAFFYARFRFYPQRVRGITPRWLARQRACFSALYCALLGVFCNSILEYRVHEHRVLYELRKSQELRRRRGAARRGVAYDANHYFDDLSGVTRRVHMMQATTYTVTGLGLAVSMLPLTSVRFPKFMGDVAWRHPFVPRLFPSLVGLHAASRCLVPFVVAPFTAVSLAKYGNWGTTLYDRYVEWRMRVWHRKVDVAFDTTTEVSDVDITGADKFKKSEL</sequence>
<proteinExistence type="predicted"/>
<dbReference type="GeneID" id="26904648"/>
<comment type="caution">
    <text evidence="1">The sequence shown here is derived from an EMBL/GenBank/DDBJ whole genome shotgun (WGS) entry which is preliminary data.</text>
</comment>
<dbReference type="RefSeq" id="XP_015659408.1">
    <property type="nucleotide sequence ID" value="XM_015802007.1"/>
</dbReference>
<organism evidence="1 2">
    <name type="scientific">Leptomonas pyrrhocoris</name>
    <name type="common">Firebug parasite</name>
    <dbReference type="NCBI Taxonomy" id="157538"/>
    <lineage>
        <taxon>Eukaryota</taxon>
        <taxon>Discoba</taxon>
        <taxon>Euglenozoa</taxon>
        <taxon>Kinetoplastea</taxon>
        <taxon>Metakinetoplastina</taxon>
        <taxon>Trypanosomatida</taxon>
        <taxon>Trypanosomatidae</taxon>
        <taxon>Leishmaniinae</taxon>
        <taxon>Leptomonas</taxon>
    </lineage>
</organism>
<dbReference type="AlphaFoldDB" id="A0A0M9G2R3"/>
<dbReference type="OrthoDB" id="268991at2759"/>
<evidence type="ECO:0000313" key="2">
    <source>
        <dbReference type="Proteomes" id="UP000037923"/>
    </source>
</evidence>
<dbReference type="OMA" id="FGMYDER"/>
<keyword evidence="2" id="KW-1185">Reference proteome</keyword>
<protein>
    <submittedName>
        <fullName evidence="1">Uncharacterized protein</fullName>
    </submittedName>
</protein>
<accession>A0A0M9G2R3</accession>
<dbReference type="Proteomes" id="UP000037923">
    <property type="component" value="Unassembled WGS sequence"/>
</dbReference>
<name>A0A0M9G2R3_LEPPY</name>
<evidence type="ECO:0000313" key="1">
    <source>
        <dbReference type="EMBL" id="KPA80969.1"/>
    </source>
</evidence>
<dbReference type="EMBL" id="LGTL01000007">
    <property type="protein sequence ID" value="KPA80969.1"/>
    <property type="molecule type" value="Genomic_DNA"/>
</dbReference>
<dbReference type="VEuPathDB" id="TriTrypDB:LpyrH10_07_1640"/>